<keyword evidence="3" id="KW-1185">Reference proteome</keyword>
<dbReference type="KEGG" id="adu:127743009"/>
<dbReference type="CDD" id="cd04480">
    <property type="entry name" value="RPA1_DBD_A_like"/>
    <property type="match status" value="1"/>
</dbReference>
<dbReference type="Gene3D" id="2.40.50.140">
    <property type="entry name" value="Nucleic acid-binding proteins"/>
    <property type="match status" value="1"/>
</dbReference>
<feature type="compositionally biased region" description="Polar residues" evidence="1">
    <location>
        <begin position="185"/>
        <end position="194"/>
    </location>
</feature>
<dbReference type="InterPro" id="IPR012340">
    <property type="entry name" value="NA-bd_OB-fold"/>
</dbReference>
<proteinExistence type="predicted"/>
<sequence length="316" mass="37306">MAHQDQVIKSWSIPITEDGYRKPMLEMVVMDELGNRIQCSVKNPHRRFFENDITDEKLYSISNFSLAINNQKYKPTTPELHIYFRRETILRRVDDLFFLLVHHYERTNFSLGSANFFNLRSSQELEHVELHDKEEDDGPIFFLIDEWREFFAKAEARRKQEITKRKIVSSCENTSTHEFNDSPPVDQNESSQSIEPEDTLSTDSEVSHVQLDVQRRKSNKYWTVELEDANRMIKEGHLRLKDVWVPSRETKVIVHWNEHGQPIGEFGRLLGLFLGAVAGNFKNFPISYEKWPMVPKEPYKNGAYRDIIHVLFYLII</sequence>
<evidence type="ECO:0000313" key="3">
    <source>
        <dbReference type="Proteomes" id="UP000515211"/>
    </source>
</evidence>
<dbReference type="Proteomes" id="UP000515211">
    <property type="component" value="Chromosome 10"/>
</dbReference>
<feature type="region of interest" description="Disordered" evidence="1">
    <location>
        <begin position="173"/>
        <end position="207"/>
    </location>
</feature>
<gene>
    <name evidence="4" type="primary">LOC127743009</name>
</gene>
<name>A0A9C6WJ12_ARADU</name>
<reference evidence="4" key="2">
    <citation type="submission" date="2025-08" db="UniProtKB">
        <authorList>
            <consortium name="RefSeq"/>
        </authorList>
    </citation>
    <scope>IDENTIFICATION</scope>
    <source>
        <tissue evidence="4">Whole plant</tissue>
    </source>
</reference>
<evidence type="ECO:0000313" key="4">
    <source>
        <dbReference type="RefSeq" id="XP_052111631.1"/>
    </source>
</evidence>
<dbReference type="InterPro" id="IPR003871">
    <property type="entry name" value="RFA1B/D_OB_1st"/>
</dbReference>
<evidence type="ECO:0000256" key="1">
    <source>
        <dbReference type="SAM" id="MobiDB-lite"/>
    </source>
</evidence>
<reference evidence="3" key="1">
    <citation type="journal article" date="2016" name="Nat. Genet.">
        <title>The genome sequences of Arachis duranensis and Arachis ipaensis, the diploid ancestors of cultivated peanut.</title>
        <authorList>
            <person name="Bertioli D.J."/>
            <person name="Cannon S.B."/>
            <person name="Froenicke L."/>
            <person name="Huang G."/>
            <person name="Farmer A.D."/>
            <person name="Cannon E.K."/>
            <person name="Liu X."/>
            <person name="Gao D."/>
            <person name="Clevenger J."/>
            <person name="Dash S."/>
            <person name="Ren L."/>
            <person name="Moretzsohn M.C."/>
            <person name="Shirasawa K."/>
            <person name="Huang W."/>
            <person name="Vidigal B."/>
            <person name="Abernathy B."/>
            <person name="Chu Y."/>
            <person name="Niederhuth C.E."/>
            <person name="Umale P."/>
            <person name="Araujo A.C."/>
            <person name="Kozik A."/>
            <person name="Kim K.D."/>
            <person name="Burow M.D."/>
            <person name="Varshney R.K."/>
            <person name="Wang X."/>
            <person name="Zhang X."/>
            <person name="Barkley N."/>
            <person name="Guimaraes P.M."/>
            <person name="Isobe S."/>
            <person name="Guo B."/>
            <person name="Liao B."/>
            <person name="Stalker H.T."/>
            <person name="Schmitz R.J."/>
            <person name="Scheffler B.E."/>
            <person name="Leal-Bertioli S.C."/>
            <person name="Xun X."/>
            <person name="Jackson S.A."/>
            <person name="Michelmore R."/>
            <person name="Ozias-Akins P."/>
        </authorList>
    </citation>
    <scope>NUCLEOTIDE SEQUENCE [LARGE SCALE GENOMIC DNA]</scope>
    <source>
        <strain evidence="3">cv. V14167</strain>
    </source>
</reference>
<feature type="domain" description="Replication protein A 70 kDa DNA-binding subunit B/D first OB fold" evidence="2">
    <location>
        <begin position="23"/>
        <end position="91"/>
    </location>
</feature>
<accession>A0A9C6WJ12</accession>
<dbReference type="AlphaFoldDB" id="A0A9C6WJ12"/>
<organism evidence="3 4">
    <name type="scientific">Arachis duranensis</name>
    <name type="common">Wild peanut</name>
    <dbReference type="NCBI Taxonomy" id="130453"/>
    <lineage>
        <taxon>Eukaryota</taxon>
        <taxon>Viridiplantae</taxon>
        <taxon>Streptophyta</taxon>
        <taxon>Embryophyta</taxon>
        <taxon>Tracheophyta</taxon>
        <taxon>Spermatophyta</taxon>
        <taxon>Magnoliopsida</taxon>
        <taxon>eudicotyledons</taxon>
        <taxon>Gunneridae</taxon>
        <taxon>Pentapetalae</taxon>
        <taxon>rosids</taxon>
        <taxon>fabids</taxon>
        <taxon>Fabales</taxon>
        <taxon>Fabaceae</taxon>
        <taxon>Papilionoideae</taxon>
        <taxon>50 kb inversion clade</taxon>
        <taxon>dalbergioids sensu lato</taxon>
        <taxon>Dalbergieae</taxon>
        <taxon>Pterocarpus clade</taxon>
        <taxon>Arachis</taxon>
    </lineage>
</organism>
<protein>
    <submittedName>
        <fullName evidence="4">Uncharacterized protein LOC127743009</fullName>
    </submittedName>
</protein>
<evidence type="ECO:0000259" key="2">
    <source>
        <dbReference type="Pfam" id="PF02721"/>
    </source>
</evidence>
<dbReference type="PANTHER" id="PTHR48235:SF1">
    <property type="entry name" value="OS01G0916700 PROTEIN"/>
    <property type="match status" value="1"/>
</dbReference>
<dbReference type="PANTHER" id="PTHR48235">
    <property type="entry name" value="OS01G0916700 PROTEIN"/>
    <property type="match status" value="1"/>
</dbReference>
<dbReference type="GeneID" id="127743009"/>
<dbReference type="Pfam" id="PF02721">
    <property type="entry name" value="DUF223"/>
    <property type="match status" value="1"/>
</dbReference>
<dbReference type="SUPFAM" id="SSF50249">
    <property type="entry name" value="Nucleic acid-binding proteins"/>
    <property type="match status" value="1"/>
</dbReference>
<dbReference type="RefSeq" id="XP_052111631.1">
    <property type="nucleotide sequence ID" value="XM_052255671.1"/>
</dbReference>